<comment type="caution">
    <text evidence="6">The sequence shown here is derived from an EMBL/GenBank/DDBJ whole genome shotgun (WGS) entry which is preliminary data.</text>
</comment>
<dbReference type="Gene3D" id="1.10.357.10">
    <property type="entry name" value="Tetracycline Repressor, domain 2"/>
    <property type="match status" value="1"/>
</dbReference>
<dbReference type="Pfam" id="PF14246">
    <property type="entry name" value="TetR_C_7"/>
    <property type="match status" value="1"/>
</dbReference>
<dbReference type="EMBL" id="JALDYZ010000001">
    <property type="protein sequence ID" value="MDI7920565.1"/>
    <property type="molecule type" value="Genomic_DNA"/>
</dbReference>
<dbReference type="GO" id="GO:0000976">
    <property type="term" value="F:transcription cis-regulatory region binding"/>
    <property type="evidence" value="ECO:0007669"/>
    <property type="project" value="TreeGrafter"/>
</dbReference>
<dbReference type="InterPro" id="IPR009057">
    <property type="entry name" value="Homeodomain-like_sf"/>
</dbReference>
<feature type="domain" description="HTH tetR-type" evidence="5">
    <location>
        <begin position="16"/>
        <end position="76"/>
    </location>
</feature>
<dbReference type="InterPro" id="IPR023772">
    <property type="entry name" value="DNA-bd_HTH_TetR-type_CS"/>
</dbReference>
<evidence type="ECO:0000256" key="3">
    <source>
        <dbReference type="ARBA" id="ARBA00023163"/>
    </source>
</evidence>
<accession>A0AAE3QB43</accession>
<dbReference type="FunFam" id="1.10.10.60:FF:000141">
    <property type="entry name" value="TetR family transcriptional regulator"/>
    <property type="match status" value="1"/>
</dbReference>
<dbReference type="PROSITE" id="PS50977">
    <property type="entry name" value="HTH_TETR_2"/>
    <property type="match status" value="1"/>
</dbReference>
<keyword evidence="3" id="KW-0804">Transcription</keyword>
<dbReference type="PANTHER" id="PTHR30055">
    <property type="entry name" value="HTH-TYPE TRANSCRIPTIONAL REGULATOR RUTR"/>
    <property type="match status" value="1"/>
</dbReference>
<dbReference type="PROSITE" id="PS01081">
    <property type="entry name" value="HTH_TETR_1"/>
    <property type="match status" value="1"/>
</dbReference>
<dbReference type="Pfam" id="PF00440">
    <property type="entry name" value="TetR_N"/>
    <property type="match status" value="1"/>
</dbReference>
<dbReference type="SUPFAM" id="SSF46689">
    <property type="entry name" value="Homeodomain-like"/>
    <property type="match status" value="1"/>
</dbReference>
<dbReference type="InterPro" id="IPR050109">
    <property type="entry name" value="HTH-type_TetR-like_transc_reg"/>
</dbReference>
<evidence type="ECO:0000256" key="1">
    <source>
        <dbReference type="ARBA" id="ARBA00023015"/>
    </source>
</evidence>
<keyword evidence="2 4" id="KW-0238">DNA-binding</keyword>
<feature type="DNA-binding region" description="H-T-H motif" evidence="4">
    <location>
        <begin position="39"/>
        <end position="58"/>
    </location>
</feature>
<evidence type="ECO:0000313" key="6">
    <source>
        <dbReference type="EMBL" id="MDI7920565.1"/>
    </source>
</evidence>
<organism evidence="6 7">
    <name type="scientific">Ferirhizobium litorale</name>
    <dbReference type="NCBI Taxonomy" id="2927786"/>
    <lineage>
        <taxon>Bacteria</taxon>
        <taxon>Pseudomonadati</taxon>
        <taxon>Pseudomonadota</taxon>
        <taxon>Alphaproteobacteria</taxon>
        <taxon>Hyphomicrobiales</taxon>
        <taxon>Rhizobiaceae</taxon>
        <taxon>Ferirhizobium</taxon>
    </lineage>
</organism>
<sequence length="213" mass="23781">MTLPEGYGRRAAGEDPAKREQILDGARRVFLRDGFDGASMNEITREAGVSKGTIYVYFDSKEDLFAALIDRQRSRVVETVRNALHNHDAIEDALYSFGTKLTMHLVSEQTIRSMRTVLGVIDRMPKLADRFFSTTAANGVSVLTEYLDKQVAEGRLAIDDTDLAARQFIEMSMAGLFKRCLFGNLPEPKSVEEIAPIVKSAVRVFLAGYRPEL</sequence>
<keyword evidence="7" id="KW-1185">Reference proteome</keyword>
<evidence type="ECO:0000256" key="2">
    <source>
        <dbReference type="ARBA" id="ARBA00023125"/>
    </source>
</evidence>
<dbReference type="InterPro" id="IPR001647">
    <property type="entry name" value="HTH_TetR"/>
</dbReference>
<name>A0AAE3QB43_9HYPH</name>
<reference evidence="6" key="1">
    <citation type="submission" date="2022-03" db="EMBL/GenBank/DDBJ databases">
        <title>Fererhizobium litorale gen. nov., sp. nov., isolated from sandy sediments of the Sea of Japan seashore.</title>
        <authorList>
            <person name="Romanenko L."/>
            <person name="Kurilenko V."/>
            <person name="Otstavnykh N."/>
            <person name="Svetashev V."/>
            <person name="Tekutyeva L."/>
            <person name="Isaeva M."/>
            <person name="Mikhailov V."/>
        </authorList>
    </citation>
    <scope>NUCLEOTIDE SEQUENCE</scope>
    <source>
        <strain evidence="6">KMM 9576</strain>
    </source>
</reference>
<evidence type="ECO:0000259" key="5">
    <source>
        <dbReference type="PROSITE" id="PS50977"/>
    </source>
</evidence>
<keyword evidence="1" id="KW-0805">Transcription regulation</keyword>
<dbReference type="PRINTS" id="PR00455">
    <property type="entry name" value="HTHTETR"/>
</dbReference>
<gene>
    <name evidence="6" type="ORF">MRS75_00545</name>
</gene>
<dbReference type="Gene3D" id="1.10.10.60">
    <property type="entry name" value="Homeodomain-like"/>
    <property type="match status" value="1"/>
</dbReference>
<proteinExistence type="predicted"/>
<evidence type="ECO:0000256" key="4">
    <source>
        <dbReference type="PROSITE-ProRule" id="PRU00335"/>
    </source>
</evidence>
<dbReference type="AlphaFoldDB" id="A0AAE3QB43"/>
<dbReference type="InterPro" id="IPR039536">
    <property type="entry name" value="TetR_C_Proteobacteria"/>
</dbReference>
<dbReference type="Proteomes" id="UP001161580">
    <property type="component" value="Unassembled WGS sequence"/>
</dbReference>
<protein>
    <submittedName>
        <fullName evidence="6">TetR/AcrR family transcriptional regulator</fullName>
    </submittedName>
</protein>
<evidence type="ECO:0000313" key="7">
    <source>
        <dbReference type="Proteomes" id="UP001161580"/>
    </source>
</evidence>
<dbReference type="PANTHER" id="PTHR30055:SF146">
    <property type="entry name" value="HTH-TYPE TRANSCRIPTIONAL DUAL REGULATOR CECR"/>
    <property type="match status" value="1"/>
</dbReference>
<dbReference type="GO" id="GO:0003700">
    <property type="term" value="F:DNA-binding transcription factor activity"/>
    <property type="evidence" value="ECO:0007669"/>
    <property type="project" value="TreeGrafter"/>
</dbReference>